<dbReference type="RefSeq" id="XP_025352883.1">
    <property type="nucleotide sequence ID" value="XM_025497888.1"/>
</dbReference>
<reference evidence="2 3" key="1">
    <citation type="journal article" date="2018" name="Mol. Biol. Evol.">
        <title>Broad Genomic Sampling Reveals a Smut Pathogenic Ancestry of the Fungal Clade Ustilaginomycotina.</title>
        <authorList>
            <person name="Kijpornyongpan T."/>
            <person name="Mondo S.J."/>
            <person name="Barry K."/>
            <person name="Sandor L."/>
            <person name="Lee J."/>
            <person name="Lipzen A."/>
            <person name="Pangilinan J."/>
            <person name="LaButti K."/>
            <person name="Hainaut M."/>
            <person name="Henrissat B."/>
            <person name="Grigoriev I.V."/>
            <person name="Spatafora J.W."/>
            <person name="Aime M.C."/>
        </authorList>
    </citation>
    <scope>NUCLEOTIDE SEQUENCE [LARGE SCALE GENOMIC DNA]</scope>
    <source>
        <strain evidence="2 3">MCA 3882</strain>
    </source>
</reference>
<dbReference type="EMBL" id="KZ819605">
    <property type="protein sequence ID" value="PWN32581.1"/>
    <property type="molecule type" value="Genomic_DNA"/>
</dbReference>
<dbReference type="Proteomes" id="UP000245771">
    <property type="component" value="Unassembled WGS sequence"/>
</dbReference>
<keyword evidence="3" id="KW-1185">Reference proteome</keyword>
<proteinExistence type="predicted"/>
<dbReference type="InParanoid" id="A0A316V7Y5"/>
<feature type="region of interest" description="Disordered" evidence="1">
    <location>
        <begin position="11"/>
        <end position="31"/>
    </location>
</feature>
<gene>
    <name evidence="2" type="ORF">FA14DRAFT_157291</name>
</gene>
<organism evidence="2 3">
    <name type="scientific">Meira miltonrushii</name>
    <dbReference type="NCBI Taxonomy" id="1280837"/>
    <lineage>
        <taxon>Eukaryota</taxon>
        <taxon>Fungi</taxon>
        <taxon>Dikarya</taxon>
        <taxon>Basidiomycota</taxon>
        <taxon>Ustilaginomycotina</taxon>
        <taxon>Exobasidiomycetes</taxon>
        <taxon>Exobasidiales</taxon>
        <taxon>Brachybasidiaceae</taxon>
        <taxon>Meira</taxon>
    </lineage>
</organism>
<name>A0A316V7Y5_9BASI</name>
<dbReference type="GeneID" id="37019669"/>
<dbReference type="OrthoDB" id="10387841at2759"/>
<feature type="region of interest" description="Disordered" evidence="1">
    <location>
        <begin position="120"/>
        <end position="145"/>
    </location>
</feature>
<feature type="compositionally biased region" description="Low complexity" evidence="1">
    <location>
        <begin position="125"/>
        <end position="139"/>
    </location>
</feature>
<protein>
    <submittedName>
        <fullName evidence="2">Uncharacterized protein</fullName>
    </submittedName>
</protein>
<evidence type="ECO:0000313" key="3">
    <source>
        <dbReference type="Proteomes" id="UP000245771"/>
    </source>
</evidence>
<sequence length="315" mass="35971">MDFKRISIALKKARKGDHDKRPSTSSSSKRSNFRRQALYGFADSTGFESNGALYAESDPSLVGDARYQFELLAVGNKKFADLAPIRGTLNEEKLDYFTWRLHHLFVDQLDRDRMELHDQDNLPQRSESNSSSFSSNSAHSSREERHTPMATAMERMADLGISEPGWVTMQNYRQMTQEEKRTSYRHAIVTSDALAAVPLLECEERHFVIAEEEQRRDECDSLFDHFYDAKPQQKPVVDVRDAGDEEATKPLPPPLLPASMFYRASFGIRQKPSRKTSSKSIHSETDKVSKLRTFFKAPLLRRADSEGAHTSVYVK</sequence>
<evidence type="ECO:0000256" key="1">
    <source>
        <dbReference type="SAM" id="MobiDB-lite"/>
    </source>
</evidence>
<evidence type="ECO:0000313" key="2">
    <source>
        <dbReference type="EMBL" id="PWN32581.1"/>
    </source>
</evidence>
<accession>A0A316V7Y5</accession>
<dbReference type="AlphaFoldDB" id="A0A316V7Y5"/>